<dbReference type="Gene3D" id="3.40.50.1820">
    <property type="entry name" value="alpha/beta hydrolase"/>
    <property type="match status" value="1"/>
</dbReference>
<feature type="region of interest" description="Disordered" evidence="1">
    <location>
        <begin position="1"/>
        <end position="25"/>
    </location>
</feature>
<keyword evidence="4" id="KW-1185">Reference proteome</keyword>
<reference evidence="3 4" key="1">
    <citation type="journal article" date="2019" name="Int. J. Syst. Evol. Microbiol.">
        <title>The Global Catalogue of Microorganisms (GCM) 10K type strain sequencing project: providing services to taxonomists for standard genome sequencing and annotation.</title>
        <authorList>
            <consortium name="The Broad Institute Genomics Platform"/>
            <consortium name="The Broad Institute Genome Sequencing Center for Infectious Disease"/>
            <person name="Wu L."/>
            <person name="Ma J."/>
        </authorList>
    </citation>
    <scope>NUCLEOTIDE SEQUENCE [LARGE SCALE GENOMIC DNA]</scope>
    <source>
        <strain evidence="3 4">JCM 14046</strain>
    </source>
</reference>
<protein>
    <recommendedName>
        <fullName evidence="2">GPI inositol-deacylase PGAP1-like alpha/beta domain-containing protein</fullName>
    </recommendedName>
</protein>
<evidence type="ECO:0000259" key="2">
    <source>
        <dbReference type="Pfam" id="PF07819"/>
    </source>
</evidence>
<sequence length="408" mass="43301">MSTQQSSGQASGQASGRSTRQPTRQPTVIQALALASVVADELVVGTVRDTHHAVADRVHGLLRRPTRGASRLPELAHRAVSAPVYAGLGLGLRTLATGLGAVGSTGLGPSLEGDRHGRHLRAAVNGLIGDRLRDERHPMAIEMSVRTHGHDVEASPRGLAAAYPSATGRVVVLLHGLCEDEEHFRRHRHRRGTTYAEELAADGWTPVLVRYNTGLPLRENGVELTALLQRVVGAWPVPVERVALVGHSMGGLVARAAAAVATEPEDASWTRLVTDVVTLSTPHLGAPLAGGVGHGSRALARLPEAAAFARILDQRSRGVHDLVAGLADDVPALPRARYHLVSAALSTSELGLLRNVVGDLLVGQESAYGRRRGRDLFPGADVLHVPGGNHFDLLNHADVAVALRRWLR</sequence>
<organism evidence="3 4">
    <name type="scientific">Nocardioides lentus</name>
    <dbReference type="NCBI Taxonomy" id="338077"/>
    <lineage>
        <taxon>Bacteria</taxon>
        <taxon>Bacillati</taxon>
        <taxon>Actinomycetota</taxon>
        <taxon>Actinomycetes</taxon>
        <taxon>Propionibacteriales</taxon>
        <taxon>Nocardioidaceae</taxon>
        <taxon>Nocardioides</taxon>
    </lineage>
</organism>
<dbReference type="Pfam" id="PF07819">
    <property type="entry name" value="PGAP1"/>
    <property type="match status" value="1"/>
</dbReference>
<feature type="domain" description="GPI inositol-deacylase PGAP1-like alpha/beta" evidence="2">
    <location>
        <begin position="239"/>
        <end position="288"/>
    </location>
</feature>
<feature type="compositionally biased region" description="Low complexity" evidence="1">
    <location>
        <begin position="1"/>
        <end position="16"/>
    </location>
</feature>
<dbReference type="EMBL" id="BAAAMY010000006">
    <property type="protein sequence ID" value="GAA1923663.1"/>
    <property type="molecule type" value="Genomic_DNA"/>
</dbReference>
<gene>
    <name evidence="3" type="ORF">GCM10009737_26640</name>
</gene>
<name>A0ABN2PJS1_9ACTN</name>
<dbReference type="InterPro" id="IPR012908">
    <property type="entry name" value="PGAP1-ab_dom-like"/>
</dbReference>
<dbReference type="SUPFAM" id="SSF53474">
    <property type="entry name" value="alpha/beta-Hydrolases"/>
    <property type="match status" value="1"/>
</dbReference>
<dbReference type="Proteomes" id="UP001501612">
    <property type="component" value="Unassembled WGS sequence"/>
</dbReference>
<proteinExistence type="predicted"/>
<accession>A0ABN2PJS1</accession>
<dbReference type="RefSeq" id="WP_344008031.1">
    <property type="nucleotide sequence ID" value="NZ_BAAAMY010000006.1"/>
</dbReference>
<comment type="caution">
    <text evidence="3">The sequence shown here is derived from an EMBL/GenBank/DDBJ whole genome shotgun (WGS) entry which is preliminary data.</text>
</comment>
<dbReference type="InterPro" id="IPR029058">
    <property type="entry name" value="AB_hydrolase_fold"/>
</dbReference>
<evidence type="ECO:0000313" key="3">
    <source>
        <dbReference type="EMBL" id="GAA1923663.1"/>
    </source>
</evidence>
<evidence type="ECO:0000256" key="1">
    <source>
        <dbReference type="SAM" id="MobiDB-lite"/>
    </source>
</evidence>
<evidence type="ECO:0000313" key="4">
    <source>
        <dbReference type="Proteomes" id="UP001501612"/>
    </source>
</evidence>